<dbReference type="GO" id="GO:0006508">
    <property type="term" value="P:proteolysis"/>
    <property type="evidence" value="ECO:0007669"/>
    <property type="project" value="InterPro"/>
</dbReference>
<comment type="caution">
    <text evidence="3">The sequence shown here is derived from an EMBL/GenBank/DDBJ whole genome shotgun (WGS) entry which is preliminary data.</text>
</comment>
<dbReference type="InterPro" id="IPR001995">
    <property type="entry name" value="Peptidase_A2_cat"/>
</dbReference>
<dbReference type="InterPro" id="IPR021109">
    <property type="entry name" value="Peptidase_aspartic_dom_sf"/>
</dbReference>
<gene>
    <name evidence="3" type="ORF">QE152_g29708</name>
</gene>
<name>A0AAW1JH39_POPJA</name>
<dbReference type="AlphaFoldDB" id="A0AAW1JH39"/>
<dbReference type="PROSITE" id="PS50175">
    <property type="entry name" value="ASP_PROT_RETROV"/>
    <property type="match status" value="1"/>
</dbReference>
<proteinExistence type="predicted"/>
<reference evidence="3 4" key="1">
    <citation type="journal article" date="2024" name="BMC Genomics">
        <title>De novo assembly and annotation of Popillia japonica's genome with initial clues to its potential as an invasive pest.</title>
        <authorList>
            <person name="Cucini C."/>
            <person name="Boschi S."/>
            <person name="Funari R."/>
            <person name="Cardaioli E."/>
            <person name="Iannotti N."/>
            <person name="Marturano G."/>
            <person name="Paoli F."/>
            <person name="Bruttini M."/>
            <person name="Carapelli A."/>
            <person name="Frati F."/>
            <person name="Nardi F."/>
        </authorList>
    </citation>
    <scope>NUCLEOTIDE SEQUENCE [LARGE SCALE GENOMIC DNA]</scope>
    <source>
        <strain evidence="3">DMR45628</strain>
    </source>
</reference>
<evidence type="ECO:0000313" key="4">
    <source>
        <dbReference type="Proteomes" id="UP001458880"/>
    </source>
</evidence>
<dbReference type="Pfam" id="PF13975">
    <property type="entry name" value="gag-asp_proteas"/>
    <property type="match status" value="1"/>
</dbReference>
<dbReference type="InterPro" id="IPR001969">
    <property type="entry name" value="Aspartic_peptidase_AS"/>
</dbReference>
<feature type="domain" description="Peptidase A2" evidence="2">
    <location>
        <begin position="23"/>
        <end position="62"/>
    </location>
</feature>
<evidence type="ECO:0000259" key="2">
    <source>
        <dbReference type="PROSITE" id="PS50175"/>
    </source>
</evidence>
<dbReference type="SUPFAM" id="SSF50630">
    <property type="entry name" value="Acid proteases"/>
    <property type="match status" value="1"/>
</dbReference>
<accession>A0AAW1JH39</accession>
<dbReference type="PROSITE" id="PS00141">
    <property type="entry name" value="ASP_PROTEASE"/>
    <property type="match status" value="1"/>
</dbReference>
<keyword evidence="1" id="KW-0378">Hydrolase</keyword>
<dbReference type="Gene3D" id="2.40.70.10">
    <property type="entry name" value="Acid Proteases"/>
    <property type="match status" value="1"/>
</dbReference>
<dbReference type="CDD" id="cd00303">
    <property type="entry name" value="retropepsin_like"/>
    <property type="match status" value="1"/>
</dbReference>
<keyword evidence="4" id="KW-1185">Reference proteome</keyword>
<evidence type="ECO:0000256" key="1">
    <source>
        <dbReference type="ARBA" id="ARBA00022801"/>
    </source>
</evidence>
<dbReference type="EMBL" id="JASPKY010000383">
    <property type="protein sequence ID" value="KAK9702785.1"/>
    <property type="molecule type" value="Genomic_DNA"/>
</dbReference>
<dbReference type="Proteomes" id="UP001458880">
    <property type="component" value="Unassembled WGS sequence"/>
</dbReference>
<dbReference type="GO" id="GO:0004190">
    <property type="term" value="F:aspartic-type endopeptidase activity"/>
    <property type="evidence" value="ECO:0007669"/>
    <property type="project" value="InterPro"/>
</dbReference>
<organism evidence="3 4">
    <name type="scientific">Popillia japonica</name>
    <name type="common">Japanese beetle</name>
    <dbReference type="NCBI Taxonomy" id="7064"/>
    <lineage>
        <taxon>Eukaryota</taxon>
        <taxon>Metazoa</taxon>
        <taxon>Ecdysozoa</taxon>
        <taxon>Arthropoda</taxon>
        <taxon>Hexapoda</taxon>
        <taxon>Insecta</taxon>
        <taxon>Pterygota</taxon>
        <taxon>Neoptera</taxon>
        <taxon>Endopterygota</taxon>
        <taxon>Coleoptera</taxon>
        <taxon>Polyphaga</taxon>
        <taxon>Scarabaeiformia</taxon>
        <taxon>Scarabaeidae</taxon>
        <taxon>Rutelinae</taxon>
        <taxon>Popillia</taxon>
    </lineage>
</organism>
<sequence>MQIKKSCGLKKKFKHVEVNGVRTKALIDTGSNVNLVRPDEMILSHRSSRVNLNKTRLSGLGGAEVLTLGGIKVEMDIDNHKYTTVVHIVSEQAMEMKFLLGTELLNQAQVTITADKAECYPS</sequence>
<protein>
    <recommendedName>
        <fullName evidence="2">Peptidase A2 domain-containing protein</fullName>
    </recommendedName>
</protein>
<evidence type="ECO:0000313" key="3">
    <source>
        <dbReference type="EMBL" id="KAK9702785.1"/>
    </source>
</evidence>